<evidence type="ECO:0000313" key="3">
    <source>
        <dbReference type="Proteomes" id="UP000245998"/>
    </source>
</evidence>
<comment type="caution">
    <text evidence="2">The sequence shown here is derived from an EMBL/GenBank/DDBJ whole genome shotgun (WGS) entry which is preliminary data.</text>
</comment>
<dbReference type="PANTHER" id="PTHR34215:SF1">
    <property type="entry name" value="YLXR DOMAIN-CONTAINING PROTEIN"/>
    <property type="match status" value="1"/>
</dbReference>
<sequence>MWQLKKRKIPLRKCVVSQEMLPKKELLRIVRSPEGVVFIDETGKKSGRGAYLAKDAEIIKLAKKRNVLSKHLNVDIDEEIYDQLLEIVSKERSSS</sequence>
<dbReference type="InterPro" id="IPR037465">
    <property type="entry name" value="YlxR"/>
</dbReference>
<dbReference type="CDD" id="cd00279">
    <property type="entry name" value="YlxR"/>
    <property type="match status" value="1"/>
</dbReference>
<evidence type="ECO:0000313" key="2">
    <source>
        <dbReference type="EMBL" id="PWA13542.1"/>
    </source>
</evidence>
<dbReference type="Pfam" id="PF04296">
    <property type="entry name" value="YlxR"/>
    <property type="match status" value="1"/>
</dbReference>
<dbReference type="OrthoDB" id="9813251at2"/>
<reference evidence="2 3" key="1">
    <citation type="submission" date="2018-04" db="EMBL/GenBank/DDBJ databases">
        <title>Camelliibacillus theae gen. nov., sp. nov., isolated from Pu'er tea.</title>
        <authorList>
            <person name="Niu L."/>
        </authorList>
    </citation>
    <scope>NUCLEOTIDE SEQUENCE [LARGE SCALE GENOMIC DNA]</scope>
    <source>
        <strain evidence="2 3">T8</strain>
    </source>
</reference>
<proteinExistence type="predicted"/>
<dbReference type="SUPFAM" id="SSF64376">
    <property type="entry name" value="YlxR-like"/>
    <property type="match status" value="1"/>
</dbReference>
<dbReference type="NCBIfam" id="NF047356">
    <property type="entry name" value="RNA_bind_RnpM"/>
    <property type="match status" value="1"/>
</dbReference>
<organism evidence="2 3">
    <name type="scientific">Pueribacillus theae</name>
    <dbReference type="NCBI Taxonomy" id="2171751"/>
    <lineage>
        <taxon>Bacteria</taxon>
        <taxon>Bacillati</taxon>
        <taxon>Bacillota</taxon>
        <taxon>Bacilli</taxon>
        <taxon>Bacillales</taxon>
        <taxon>Bacillaceae</taxon>
        <taxon>Pueribacillus</taxon>
    </lineage>
</organism>
<protein>
    <submittedName>
        <fullName evidence="2">DUF448 domain-containing protein</fullName>
    </submittedName>
</protein>
<dbReference type="EMBL" id="QCZG01000001">
    <property type="protein sequence ID" value="PWA13542.1"/>
    <property type="molecule type" value="Genomic_DNA"/>
</dbReference>
<name>A0A2U1K7Z9_9BACI</name>
<dbReference type="AlphaFoldDB" id="A0A2U1K7Z9"/>
<accession>A0A2U1K7Z9</accession>
<dbReference type="InterPro" id="IPR007393">
    <property type="entry name" value="YlxR_dom"/>
</dbReference>
<gene>
    <name evidence="2" type="ORF">DCC39_01220</name>
</gene>
<keyword evidence="3" id="KW-1185">Reference proteome</keyword>
<dbReference type="Gene3D" id="3.30.1230.10">
    <property type="entry name" value="YlxR-like"/>
    <property type="match status" value="1"/>
</dbReference>
<dbReference type="Proteomes" id="UP000245998">
    <property type="component" value="Unassembled WGS sequence"/>
</dbReference>
<evidence type="ECO:0000259" key="1">
    <source>
        <dbReference type="Pfam" id="PF04296"/>
    </source>
</evidence>
<dbReference type="InterPro" id="IPR035931">
    <property type="entry name" value="YlxR-like_sf"/>
</dbReference>
<dbReference type="PANTHER" id="PTHR34215">
    <property type="entry name" value="BLL0784 PROTEIN"/>
    <property type="match status" value="1"/>
</dbReference>
<feature type="domain" description="YlxR" evidence="1">
    <location>
        <begin position="12"/>
        <end position="84"/>
    </location>
</feature>